<protein>
    <submittedName>
        <fullName evidence="5">Lysyl-tRNA synthetase, class 2</fullName>
    </submittedName>
</protein>
<accession>A0AA45WMY9</accession>
<name>A0AA45WMY9_9AQUI</name>
<keyword evidence="3" id="KW-0067">ATP-binding</keyword>
<dbReference type="EMBL" id="FXTX01000014">
    <property type="protein sequence ID" value="SMP15741.1"/>
    <property type="molecule type" value="Genomic_DNA"/>
</dbReference>
<comment type="caution">
    <text evidence="5">The sequence shown here is derived from an EMBL/GenBank/DDBJ whole genome shotgun (WGS) entry which is preliminary data.</text>
</comment>
<dbReference type="InterPro" id="IPR018149">
    <property type="entry name" value="Lys-tRNA-synth_II_C"/>
</dbReference>
<evidence type="ECO:0000259" key="4">
    <source>
        <dbReference type="PROSITE" id="PS50862"/>
    </source>
</evidence>
<feature type="domain" description="Aminoacyl-transfer RNA synthetases class-II family profile" evidence="4">
    <location>
        <begin position="1"/>
        <end position="310"/>
    </location>
</feature>
<evidence type="ECO:0000256" key="1">
    <source>
        <dbReference type="ARBA" id="ARBA00022598"/>
    </source>
</evidence>
<keyword evidence="6" id="KW-1185">Reference proteome</keyword>
<keyword evidence="1" id="KW-0436">Ligase</keyword>
<reference evidence="5" key="1">
    <citation type="submission" date="2017-05" db="EMBL/GenBank/DDBJ databases">
        <authorList>
            <person name="Varghese N."/>
            <person name="Submissions S."/>
        </authorList>
    </citation>
    <scope>NUCLEOTIDE SEQUENCE</scope>
    <source>
        <strain evidence="5">DSM 18763</strain>
    </source>
</reference>
<proteinExistence type="predicted"/>
<dbReference type="SUPFAM" id="SSF55681">
    <property type="entry name" value="Class II aaRS and biotin synthetases"/>
    <property type="match status" value="1"/>
</dbReference>
<dbReference type="Gene3D" id="3.30.930.10">
    <property type="entry name" value="Bira Bifunctional Protein, Domain 2"/>
    <property type="match status" value="1"/>
</dbReference>
<gene>
    <name evidence="5" type="ORF">SAMN06264868_11412</name>
</gene>
<dbReference type="NCBIfam" id="NF006828">
    <property type="entry name" value="PRK09350.1"/>
    <property type="match status" value="1"/>
</dbReference>
<keyword evidence="2" id="KW-0547">Nucleotide-binding</keyword>
<dbReference type="RefSeq" id="WP_265134745.1">
    <property type="nucleotide sequence ID" value="NZ_FXTX01000014.1"/>
</dbReference>
<dbReference type="Proteomes" id="UP001157947">
    <property type="component" value="Unassembled WGS sequence"/>
</dbReference>
<evidence type="ECO:0000256" key="2">
    <source>
        <dbReference type="ARBA" id="ARBA00022741"/>
    </source>
</evidence>
<evidence type="ECO:0000313" key="5">
    <source>
        <dbReference type="EMBL" id="SMP15741.1"/>
    </source>
</evidence>
<dbReference type="PRINTS" id="PR00982">
    <property type="entry name" value="TRNASYNTHLYS"/>
</dbReference>
<evidence type="ECO:0000256" key="3">
    <source>
        <dbReference type="ARBA" id="ARBA00022840"/>
    </source>
</evidence>
<dbReference type="PANTHER" id="PTHR42918:SF6">
    <property type="entry name" value="ELONGATION FACTOR P--(R)-BETA-LYSINE LIGASE"/>
    <property type="match status" value="1"/>
</dbReference>
<dbReference type="Pfam" id="PF00152">
    <property type="entry name" value="tRNA-synt_2"/>
    <property type="match status" value="1"/>
</dbReference>
<dbReference type="GO" id="GO:0004824">
    <property type="term" value="F:lysine-tRNA ligase activity"/>
    <property type="evidence" value="ECO:0007669"/>
    <property type="project" value="InterPro"/>
</dbReference>
<dbReference type="InterPro" id="IPR045864">
    <property type="entry name" value="aa-tRNA-synth_II/BPL/LPL"/>
</dbReference>
<organism evidence="5 6">
    <name type="scientific">Venenivibrio stagnispumantis</name>
    <dbReference type="NCBI Taxonomy" id="407998"/>
    <lineage>
        <taxon>Bacteria</taxon>
        <taxon>Pseudomonadati</taxon>
        <taxon>Aquificota</taxon>
        <taxon>Aquificia</taxon>
        <taxon>Aquificales</taxon>
        <taxon>Hydrogenothermaceae</taxon>
        <taxon>Venenivibrio</taxon>
    </lineage>
</organism>
<dbReference type="InterPro" id="IPR006195">
    <property type="entry name" value="aa-tRNA-synth_II"/>
</dbReference>
<dbReference type="PROSITE" id="PS50862">
    <property type="entry name" value="AA_TRNA_LIGASE_II"/>
    <property type="match status" value="1"/>
</dbReference>
<dbReference type="PANTHER" id="PTHR42918">
    <property type="entry name" value="LYSYL-TRNA SYNTHETASE"/>
    <property type="match status" value="1"/>
</dbReference>
<dbReference type="InterPro" id="IPR004364">
    <property type="entry name" value="Aa-tRNA-synt_II"/>
</dbReference>
<dbReference type="GO" id="GO:0005829">
    <property type="term" value="C:cytosol"/>
    <property type="evidence" value="ECO:0007669"/>
    <property type="project" value="TreeGrafter"/>
</dbReference>
<sequence>MDYLQKKAKIIQSIRNYFINTDSLEVFTDIIQYYPNLDSNIYPVELTIYNEKKEPIQAFLHTSPEIQMKKILSKIKKDIFQITKVFRNYEGSYKHKIEFTMLEWYRVGYNLNDLMEDTKNLFIYTAININKKPKIDYKGKIFDLTDWEKITVEEAFYRYTNVYLDNINSMNKFLKEKENFKGSDDWEELFFRIYAFYVEPFLGVDKPTFIYDYPKQLGLLSKVENNKAKRFEAYIDGIELVNGYYEATDYQYVYDILKNDIIKKEKETGIKYKIDDEFLDAIKNLPECSGASLGVDRFIMILLNKDSIHF</sequence>
<dbReference type="GO" id="GO:0005524">
    <property type="term" value="F:ATP binding"/>
    <property type="evidence" value="ECO:0007669"/>
    <property type="project" value="UniProtKB-KW"/>
</dbReference>
<dbReference type="AlphaFoldDB" id="A0AA45WMY9"/>
<dbReference type="GO" id="GO:0006430">
    <property type="term" value="P:lysyl-tRNA aminoacylation"/>
    <property type="evidence" value="ECO:0007669"/>
    <property type="project" value="InterPro"/>
</dbReference>
<evidence type="ECO:0000313" key="6">
    <source>
        <dbReference type="Proteomes" id="UP001157947"/>
    </source>
</evidence>
<dbReference type="GO" id="GO:0000049">
    <property type="term" value="F:tRNA binding"/>
    <property type="evidence" value="ECO:0007669"/>
    <property type="project" value="TreeGrafter"/>
</dbReference>